<proteinExistence type="predicted"/>
<name>A0A2M8MAZ2_PREIN</name>
<dbReference type="Proteomes" id="UP000228641">
    <property type="component" value="Unassembled WGS sequence"/>
</dbReference>
<dbReference type="AlphaFoldDB" id="A0A2M8MAZ2"/>
<evidence type="ECO:0000313" key="2">
    <source>
        <dbReference type="Proteomes" id="UP000228641"/>
    </source>
</evidence>
<accession>A0A2M8MAZ2</accession>
<evidence type="ECO:0000313" key="1">
    <source>
        <dbReference type="EMBL" id="PJF01378.1"/>
    </source>
</evidence>
<organism evidence="1 2">
    <name type="scientific">Prevotella intermedia</name>
    <dbReference type="NCBI Taxonomy" id="28131"/>
    <lineage>
        <taxon>Bacteria</taxon>
        <taxon>Pseudomonadati</taxon>
        <taxon>Bacteroidota</taxon>
        <taxon>Bacteroidia</taxon>
        <taxon>Bacteroidales</taxon>
        <taxon>Prevotellaceae</taxon>
        <taxon>Prevotella</taxon>
    </lineage>
</organism>
<reference evidence="1 2" key="1">
    <citation type="submission" date="2017-11" db="EMBL/GenBank/DDBJ databases">
        <title>Genome sequencing of Prevotella intermedia KCOM 1779.</title>
        <authorList>
            <person name="Kook J.-K."/>
            <person name="Park S.-N."/>
            <person name="Lim Y.K."/>
        </authorList>
    </citation>
    <scope>NUCLEOTIDE SEQUENCE [LARGE SCALE GENOMIC DNA]</scope>
    <source>
        <strain evidence="1 2">KCOM 1779</strain>
    </source>
</reference>
<sequence length="98" mass="11304">MSSKNRKKHDLEDLQKYMYLLDDGHSFESIHTTYGINTEHLKVLRSRYLQQGPGGLQKGKNIKTDFALNKQIVLEIEKKHLTLHAASLKVWSSSSNHK</sequence>
<gene>
    <name evidence="1" type="ORF">CUB97_09165</name>
</gene>
<dbReference type="EMBL" id="PGGD01000001">
    <property type="protein sequence ID" value="PJF01378.1"/>
    <property type="molecule type" value="Genomic_DNA"/>
</dbReference>
<dbReference type="RefSeq" id="WP_157788784.1">
    <property type="nucleotide sequence ID" value="NZ_PGGD01000001.1"/>
</dbReference>
<comment type="caution">
    <text evidence="1">The sequence shown here is derived from an EMBL/GenBank/DDBJ whole genome shotgun (WGS) entry which is preliminary data.</text>
</comment>
<protein>
    <submittedName>
        <fullName evidence="1">Uncharacterized protein</fullName>
    </submittedName>
</protein>